<evidence type="ECO:0000313" key="1">
    <source>
        <dbReference type="EMBL" id="KAF5905134.1"/>
    </source>
</evidence>
<name>A0A8J4U5P4_CLAMG</name>
<sequence>MQEKHLHLSMLLIRIRHYAPYFYSISSFASTKDCMSSTEVTRILAGRGVSGRRSS</sequence>
<comment type="caution">
    <text evidence="1">The sequence shown here is derived from an EMBL/GenBank/DDBJ whole genome shotgun (WGS) entry which is preliminary data.</text>
</comment>
<dbReference type="AlphaFoldDB" id="A0A8J4U5P4"/>
<protein>
    <submittedName>
        <fullName evidence="1">Protein HydE</fullName>
    </submittedName>
</protein>
<keyword evidence="2" id="KW-1185">Reference proteome</keyword>
<proteinExistence type="predicted"/>
<reference evidence="1" key="1">
    <citation type="submission" date="2020-07" db="EMBL/GenBank/DDBJ databases">
        <title>Clarias magur genome sequencing, assembly and annotation.</title>
        <authorList>
            <person name="Kushwaha B."/>
            <person name="Kumar R."/>
            <person name="Das P."/>
            <person name="Joshi C.G."/>
            <person name="Kumar D."/>
            <person name="Nagpure N.S."/>
            <person name="Pandey M."/>
            <person name="Agarwal S."/>
            <person name="Srivastava S."/>
            <person name="Singh M."/>
            <person name="Sahoo L."/>
            <person name="Jayasankar P."/>
            <person name="Meher P.K."/>
            <person name="Koringa P.G."/>
            <person name="Iquebal M.A."/>
            <person name="Das S.P."/>
            <person name="Bit A."/>
            <person name="Patnaik S."/>
            <person name="Patel N."/>
            <person name="Shah T.M."/>
            <person name="Hinsu A."/>
            <person name="Jena J.K."/>
        </authorList>
    </citation>
    <scope>NUCLEOTIDE SEQUENCE</scope>
    <source>
        <strain evidence="1">CIFAMagur01</strain>
        <tissue evidence="1">Testis</tissue>
    </source>
</reference>
<organism evidence="1 2">
    <name type="scientific">Clarias magur</name>
    <name type="common">Asian catfish</name>
    <name type="synonym">Macropteronotus magur</name>
    <dbReference type="NCBI Taxonomy" id="1594786"/>
    <lineage>
        <taxon>Eukaryota</taxon>
        <taxon>Metazoa</taxon>
        <taxon>Chordata</taxon>
        <taxon>Craniata</taxon>
        <taxon>Vertebrata</taxon>
        <taxon>Euteleostomi</taxon>
        <taxon>Actinopterygii</taxon>
        <taxon>Neopterygii</taxon>
        <taxon>Teleostei</taxon>
        <taxon>Ostariophysi</taxon>
        <taxon>Siluriformes</taxon>
        <taxon>Clariidae</taxon>
        <taxon>Clarias</taxon>
    </lineage>
</organism>
<dbReference type="EMBL" id="QNUK01000048">
    <property type="protein sequence ID" value="KAF5905134.1"/>
    <property type="molecule type" value="Genomic_DNA"/>
</dbReference>
<evidence type="ECO:0000313" key="2">
    <source>
        <dbReference type="Proteomes" id="UP000727407"/>
    </source>
</evidence>
<gene>
    <name evidence="1" type="ORF">DAT39_005200</name>
</gene>
<dbReference type="Proteomes" id="UP000727407">
    <property type="component" value="Unassembled WGS sequence"/>
</dbReference>
<accession>A0A8J4U5P4</accession>